<evidence type="ECO:0000256" key="3">
    <source>
        <dbReference type="ARBA" id="ARBA00022475"/>
    </source>
</evidence>
<evidence type="ECO:0000259" key="8">
    <source>
        <dbReference type="Pfam" id="PF19053"/>
    </source>
</evidence>
<comment type="similarity">
    <text evidence="2">Belongs to the EccD/Snm4 family.</text>
</comment>
<dbReference type="InterPro" id="IPR044049">
    <property type="entry name" value="EccD_transm"/>
</dbReference>
<dbReference type="Gene3D" id="3.10.20.90">
    <property type="entry name" value="Phosphatidylinositol 3-kinase Catalytic Subunit, Chain A, domain 1"/>
    <property type="match status" value="1"/>
</dbReference>
<feature type="transmembrane region" description="Helical" evidence="7">
    <location>
        <begin position="145"/>
        <end position="162"/>
    </location>
</feature>
<dbReference type="RefSeq" id="WP_069417548.1">
    <property type="nucleotide sequence ID" value="NZ_CBCRZH010000023.1"/>
</dbReference>
<sequence>MSAFDSELRRVAIHSAAASADLTLPAALPIAALIPSIIGILGIRAAETARRYHLSLPGAPALPSTTTLAQQGIRDGSVLVLSQSSPAPPVRHCDDVPEVVSATLEADDPERGGPTTRITLGIIATVFAALAGLFAVPGAAGAPRVLLAAAAATAVSVLAMRVTGCGEAILRAVACCAALVAVAALAGVLTTSPPTAIGSLATLACFGLLELSPRISIMLSGLSPRLSLVGDLDTSDHVASKAIRAGDWLTALHAAFSASATAGAIITVLTSPQWAAVGFGAIAGSLLLLRTRSIGVIATIGGMMVITTTFVAVEVKGLAPGQWVAAVAASLAVATMCLGFVAPTKAMSLSPVARRVVELLECLALVSLVPLTVWNCGAFTAIRDWA</sequence>
<gene>
    <name evidence="9" type="ORF">BST27_05165</name>
</gene>
<feature type="transmembrane region" description="Helical" evidence="7">
    <location>
        <begin position="272"/>
        <end position="289"/>
    </location>
</feature>
<keyword evidence="6 7" id="KW-0472">Membrane</keyword>
<feature type="transmembrane region" description="Helical" evidence="7">
    <location>
        <begin position="296"/>
        <end position="315"/>
    </location>
</feature>
<dbReference type="AlphaFoldDB" id="A0A1E3SL41"/>
<accession>A0A1E3SL41</accession>
<dbReference type="InterPro" id="IPR006707">
    <property type="entry name" value="T7SS_EccD"/>
</dbReference>
<reference evidence="9 10" key="1">
    <citation type="submission" date="2017-02" db="EMBL/GenBank/DDBJ databases">
        <title>The new phylogeny of genus Mycobacterium.</title>
        <authorList>
            <person name="Tortoli E."/>
            <person name="Trovato A."/>
            <person name="Cirillo D.M."/>
        </authorList>
    </citation>
    <scope>NUCLEOTIDE SEQUENCE [LARGE SCALE GENOMIC DNA]</scope>
    <source>
        <strain evidence="9 10">DSM 44049</strain>
    </source>
</reference>
<feature type="transmembrane region" description="Helical" evidence="7">
    <location>
        <begin position="169"/>
        <end position="189"/>
    </location>
</feature>
<dbReference type="Proteomes" id="UP000192739">
    <property type="component" value="Unassembled WGS sequence"/>
</dbReference>
<dbReference type="OrthoDB" id="4156660at2"/>
<evidence type="ECO:0000256" key="4">
    <source>
        <dbReference type="ARBA" id="ARBA00022692"/>
    </source>
</evidence>
<keyword evidence="4 7" id="KW-0812">Transmembrane</keyword>
<name>A0A1E3SL41_MYCIE</name>
<comment type="subcellular location">
    <subcellularLocation>
        <location evidence="1">Cell membrane</location>
        <topology evidence="1">Multi-pass membrane protein</topology>
    </subcellularLocation>
</comment>
<organism evidence="9 10">
    <name type="scientific">Mycobacterium intermedium</name>
    <dbReference type="NCBI Taxonomy" id="28445"/>
    <lineage>
        <taxon>Bacteria</taxon>
        <taxon>Bacillati</taxon>
        <taxon>Actinomycetota</taxon>
        <taxon>Actinomycetes</taxon>
        <taxon>Mycobacteriales</taxon>
        <taxon>Mycobacteriaceae</taxon>
        <taxon>Mycobacterium</taxon>
        <taxon>Mycobacterium simiae complex</taxon>
    </lineage>
</organism>
<feature type="transmembrane region" description="Helical" evidence="7">
    <location>
        <begin position="362"/>
        <end position="382"/>
    </location>
</feature>
<evidence type="ECO:0000256" key="2">
    <source>
        <dbReference type="ARBA" id="ARBA00006162"/>
    </source>
</evidence>
<dbReference type="InterPro" id="IPR024962">
    <property type="entry name" value="YukD-like"/>
</dbReference>
<proteinExistence type="inferred from homology"/>
<evidence type="ECO:0000256" key="1">
    <source>
        <dbReference type="ARBA" id="ARBA00004651"/>
    </source>
</evidence>
<evidence type="ECO:0000313" key="9">
    <source>
        <dbReference type="EMBL" id="ORB09525.1"/>
    </source>
</evidence>
<keyword evidence="10" id="KW-1185">Reference proteome</keyword>
<feature type="transmembrane region" description="Helical" evidence="7">
    <location>
        <begin position="118"/>
        <end position="139"/>
    </location>
</feature>
<dbReference type="Pfam" id="PF08817">
    <property type="entry name" value="YukD"/>
    <property type="match status" value="1"/>
</dbReference>
<feature type="transmembrane region" description="Helical" evidence="7">
    <location>
        <begin position="26"/>
        <end position="46"/>
    </location>
</feature>
<protein>
    <submittedName>
        <fullName evidence="9">Type VII secretion integral membrane protein EccD</fullName>
    </submittedName>
</protein>
<dbReference type="Pfam" id="PF19053">
    <property type="entry name" value="EccD"/>
    <property type="match status" value="1"/>
</dbReference>
<keyword evidence="3" id="KW-1003">Cell membrane</keyword>
<evidence type="ECO:0000256" key="7">
    <source>
        <dbReference type="SAM" id="Phobius"/>
    </source>
</evidence>
<dbReference type="NCBIfam" id="TIGR03920">
    <property type="entry name" value="T7SS_EccD"/>
    <property type="match status" value="1"/>
</dbReference>
<evidence type="ECO:0000313" key="10">
    <source>
        <dbReference type="Proteomes" id="UP000192739"/>
    </source>
</evidence>
<feature type="transmembrane region" description="Helical" evidence="7">
    <location>
        <begin position="321"/>
        <end position="341"/>
    </location>
</feature>
<dbReference type="STRING" id="28445.BHQ20_02775"/>
<keyword evidence="5 7" id="KW-1133">Transmembrane helix</keyword>
<evidence type="ECO:0000256" key="5">
    <source>
        <dbReference type="ARBA" id="ARBA00022989"/>
    </source>
</evidence>
<feature type="domain" description="EccD-like transmembrane" evidence="8">
    <location>
        <begin position="118"/>
        <end position="384"/>
    </location>
</feature>
<dbReference type="GO" id="GO:0005886">
    <property type="term" value="C:plasma membrane"/>
    <property type="evidence" value="ECO:0007669"/>
    <property type="project" value="UniProtKB-SubCell"/>
</dbReference>
<evidence type="ECO:0000256" key="6">
    <source>
        <dbReference type="ARBA" id="ARBA00023136"/>
    </source>
</evidence>
<dbReference type="EMBL" id="MVHT01000009">
    <property type="protein sequence ID" value="ORB09525.1"/>
    <property type="molecule type" value="Genomic_DNA"/>
</dbReference>
<comment type="caution">
    <text evidence="9">The sequence shown here is derived from an EMBL/GenBank/DDBJ whole genome shotgun (WGS) entry which is preliminary data.</text>
</comment>